<protein>
    <submittedName>
        <fullName evidence="4">CAAX amino terminal protease self-immunity</fullName>
    </submittedName>
</protein>
<gene>
    <name evidence="4" type="ORF">D8805_04625</name>
</gene>
<dbReference type="GO" id="GO:0004175">
    <property type="term" value="F:endopeptidase activity"/>
    <property type="evidence" value="ECO:0007669"/>
    <property type="project" value="UniProtKB-ARBA"/>
</dbReference>
<keyword evidence="2" id="KW-1133">Transmembrane helix</keyword>
<keyword evidence="2" id="KW-0812">Transmembrane</keyword>
<feature type="transmembrane region" description="Helical" evidence="2">
    <location>
        <begin position="192"/>
        <end position="210"/>
    </location>
</feature>
<dbReference type="PANTHER" id="PTHR39430:SF1">
    <property type="entry name" value="PROTEASE"/>
    <property type="match status" value="1"/>
</dbReference>
<comment type="similarity">
    <text evidence="1">Belongs to the UPF0177 family.</text>
</comment>
<dbReference type="EMBL" id="RJPH01000004">
    <property type="protein sequence ID" value="RSJ69342.1"/>
    <property type="molecule type" value="Genomic_DNA"/>
</dbReference>
<keyword evidence="4" id="KW-0645">Protease</keyword>
<organism evidence="4 5">
    <name type="scientific">Streptococcus oralis subsp. dentisani</name>
    <dbReference type="NCBI Taxonomy" id="1458253"/>
    <lineage>
        <taxon>Bacteria</taxon>
        <taxon>Bacillati</taxon>
        <taxon>Bacillota</taxon>
        <taxon>Bacilli</taxon>
        <taxon>Lactobacillales</taxon>
        <taxon>Streptococcaceae</taxon>
        <taxon>Streptococcus</taxon>
    </lineage>
</organism>
<evidence type="ECO:0000259" key="3">
    <source>
        <dbReference type="Pfam" id="PF02517"/>
    </source>
</evidence>
<keyword evidence="2" id="KW-0472">Membrane</keyword>
<name>A0A428G348_STROR</name>
<dbReference type="Proteomes" id="UP000278274">
    <property type="component" value="Unassembled WGS sequence"/>
</dbReference>
<keyword evidence="4" id="KW-0378">Hydrolase</keyword>
<accession>A0A428G348</accession>
<evidence type="ECO:0000313" key="5">
    <source>
        <dbReference type="Proteomes" id="UP000278274"/>
    </source>
</evidence>
<proteinExistence type="inferred from homology"/>
<dbReference type="NCBIfam" id="NF033771">
    <property type="entry name" value="colonize_BriC"/>
    <property type="match status" value="1"/>
</dbReference>
<dbReference type="PANTHER" id="PTHR39430">
    <property type="entry name" value="MEMBRANE-ASSOCIATED PROTEASE-RELATED"/>
    <property type="match status" value="1"/>
</dbReference>
<evidence type="ECO:0000256" key="1">
    <source>
        <dbReference type="ARBA" id="ARBA00009067"/>
    </source>
</evidence>
<feature type="transmembrane region" description="Helical" evidence="2">
    <location>
        <begin position="109"/>
        <end position="128"/>
    </location>
</feature>
<dbReference type="GO" id="GO:0006508">
    <property type="term" value="P:proteolysis"/>
    <property type="evidence" value="ECO:0007669"/>
    <property type="project" value="UniProtKB-KW"/>
</dbReference>
<feature type="transmembrane region" description="Helical" evidence="2">
    <location>
        <begin position="78"/>
        <end position="103"/>
    </location>
</feature>
<dbReference type="InterPro" id="IPR003675">
    <property type="entry name" value="Rce1/LyrA-like_dom"/>
</dbReference>
<evidence type="ECO:0000256" key="2">
    <source>
        <dbReference type="SAM" id="Phobius"/>
    </source>
</evidence>
<dbReference type="Pfam" id="PF02517">
    <property type="entry name" value="Rce1-like"/>
    <property type="match status" value="1"/>
</dbReference>
<reference evidence="4 5" key="1">
    <citation type="submission" date="2018-11" db="EMBL/GenBank/DDBJ databases">
        <title>Species Designations Belie Phenotypic and Genotypic Heterogeneity in Oral Streptococci.</title>
        <authorList>
            <person name="Velsko I."/>
        </authorList>
    </citation>
    <scope>NUCLEOTIDE SEQUENCE [LARGE SCALE GENOMIC DNA]</scope>
    <source>
        <strain evidence="4 5">BCA2</strain>
    </source>
</reference>
<feature type="transmembrane region" description="Helical" evidence="2">
    <location>
        <begin position="148"/>
        <end position="166"/>
    </location>
</feature>
<comment type="caution">
    <text evidence="4">The sequence shown here is derived from an EMBL/GenBank/DDBJ whole genome shotgun (WGS) entry which is preliminary data.</text>
</comment>
<evidence type="ECO:0000313" key="4">
    <source>
        <dbReference type="EMBL" id="RSJ69342.1"/>
    </source>
</evidence>
<feature type="transmembrane region" description="Helical" evidence="2">
    <location>
        <begin position="230"/>
        <end position="249"/>
    </location>
</feature>
<feature type="domain" description="CAAX prenyl protease 2/Lysostaphin resistance protein A-like" evidence="3">
    <location>
        <begin position="195"/>
        <end position="288"/>
    </location>
</feature>
<dbReference type="AlphaFoldDB" id="A0A428G348"/>
<sequence>MTGTETFTVLSSEDLDQVSGGLAVWEDGYGRWLYYREFSPYMGQEALNSYRDAWKYGFRAGESFKKSTMRNTKKLRQFGIFLLIILLSTYLPQTIGLYVAIILGLGADVYSLILTIGLVGICLLLIWWLKKQKMLFIFEKKSWNWSTIFYLFACYVFHQILGNFWVRYAHLINARNIHDEYFTVVLSNGQPTFLSTILSFVLPVIIGPVFEETLDRGYFMNTFFPKSKYYLDVILSGLIFGLSHLILSHRDPISLLYYSLIGFFFALVYRSTDNLRLTILCHSFFNFLNHAKPIWIFVYNYIYYRFFR</sequence>
<feature type="transmembrane region" description="Helical" evidence="2">
    <location>
        <begin position="255"/>
        <end position="272"/>
    </location>
</feature>
<dbReference type="GO" id="GO:0080120">
    <property type="term" value="P:CAAX-box protein maturation"/>
    <property type="evidence" value="ECO:0007669"/>
    <property type="project" value="UniProtKB-ARBA"/>
</dbReference>